<dbReference type="Proteomes" id="UP000740727">
    <property type="component" value="Unassembled WGS sequence"/>
</dbReference>
<comment type="caution">
    <text evidence="2">The sequence shown here is derived from an EMBL/GenBank/DDBJ whole genome shotgun (WGS) entry which is preliminary data.</text>
</comment>
<keyword evidence="1" id="KW-0472">Membrane</keyword>
<dbReference type="EMBL" id="RFXN01000148">
    <property type="protein sequence ID" value="NBR94454.1"/>
    <property type="molecule type" value="Genomic_DNA"/>
</dbReference>
<feature type="transmembrane region" description="Helical" evidence="1">
    <location>
        <begin position="62"/>
        <end position="80"/>
    </location>
</feature>
<accession>A0A965GDD7</accession>
<dbReference type="AlphaFoldDB" id="A0A965GDD7"/>
<protein>
    <recommendedName>
        <fullName evidence="4">Histidine kinase/HSP90-like ATPase domain-containing protein</fullName>
    </recommendedName>
</protein>
<feature type="transmembrane region" description="Helical" evidence="1">
    <location>
        <begin position="436"/>
        <end position="455"/>
    </location>
</feature>
<gene>
    <name evidence="2" type="ORF">EBT44_06500</name>
</gene>
<proteinExistence type="predicted"/>
<dbReference type="Gene3D" id="3.30.565.10">
    <property type="entry name" value="Histidine kinase-like ATPase, C-terminal domain"/>
    <property type="match status" value="1"/>
</dbReference>
<feature type="transmembrane region" description="Helical" evidence="1">
    <location>
        <begin position="36"/>
        <end position="57"/>
    </location>
</feature>
<keyword evidence="1" id="KW-0812">Transmembrane</keyword>
<feature type="transmembrane region" description="Helical" evidence="1">
    <location>
        <begin position="408"/>
        <end position="430"/>
    </location>
</feature>
<evidence type="ECO:0000313" key="2">
    <source>
        <dbReference type="EMBL" id="NBR94454.1"/>
    </source>
</evidence>
<feature type="transmembrane region" description="Helical" evidence="1">
    <location>
        <begin position="86"/>
        <end position="104"/>
    </location>
</feature>
<name>A0A965GDD7_9PROT</name>
<dbReference type="SUPFAM" id="SSF55874">
    <property type="entry name" value="ATPase domain of HSP90 chaperone/DNA topoisomerase II/histidine kinase"/>
    <property type="match status" value="1"/>
</dbReference>
<reference evidence="2" key="1">
    <citation type="submission" date="2018-10" db="EMBL/GenBank/DDBJ databases">
        <title>Iterative Subtractive Binning of Freshwater Chronoseries Metagenomes Recovers Nearly Complete Genomes from over Four Hundred Novel Species.</title>
        <authorList>
            <person name="Rodriguez-R L.M."/>
            <person name="Tsementzi D."/>
            <person name="Luo C."/>
            <person name="Konstantinidis K.T."/>
        </authorList>
    </citation>
    <scope>NUCLEOTIDE SEQUENCE</scope>
    <source>
        <strain evidence="2">WB5_2A_028</strain>
    </source>
</reference>
<evidence type="ECO:0008006" key="4">
    <source>
        <dbReference type="Google" id="ProtNLM"/>
    </source>
</evidence>
<feature type="transmembrane region" description="Helical" evidence="1">
    <location>
        <begin position="142"/>
        <end position="164"/>
    </location>
</feature>
<sequence>MESHALIRLRRSLILVAISYGYFLVAFGISRRSETIPTFTELLAIFAGIISLVGFYFSRKIYGLWIMISGLTLYFIYVVFDPQVEEPWMQLSVLCAIVSISVAYMSNQERYWKNVFLISVIALFNFWSYFTGANSLLASGSFLGRGSISSFMVFTTGIFVVIGWRKMLANAETSDQRVQTLMEKLDKLQKSQEKQKNWHHLVVRIHETTLNTLRSLIAMREVEIETLKDELKASVKKNQSSISRAQETRAGSVISAIRSGIDSANFEKKIKIISKGVNLHLESDVFDAVERIVRESLRNATTHGNADFVEVHWRTVSEPQGTIGERERGILFLEISDDGESRTQLTQVGIGTHLVMASSVEQLGGKFELIEASERGRVIRVELPTSVSTNRFEFELVKPTSAIELGKYMALLTLFGPAMTGIIFFPLLGIWWEGQLLTQILGFIAQITLFYISFVKMKRMGWLASTSLYFSYCLSS</sequence>
<feature type="transmembrane region" description="Helical" evidence="1">
    <location>
        <begin position="12"/>
        <end position="30"/>
    </location>
</feature>
<feature type="transmembrane region" description="Helical" evidence="1">
    <location>
        <begin position="111"/>
        <end position="130"/>
    </location>
</feature>
<evidence type="ECO:0000256" key="1">
    <source>
        <dbReference type="SAM" id="Phobius"/>
    </source>
</evidence>
<keyword evidence="1" id="KW-1133">Transmembrane helix</keyword>
<organism evidence="2 3">
    <name type="scientific">Candidatus Fonsibacter lacus</name>
    <dbReference type="NCBI Taxonomy" id="2576439"/>
    <lineage>
        <taxon>Bacteria</taxon>
        <taxon>Pseudomonadati</taxon>
        <taxon>Pseudomonadota</taxon>
        <taxon>Alphaproteobacteria</taxon>
        <taxon>Candidatus Pelagibacterales</taxon>
        <taxon>Candidatus Pelagibacterales incertae sedis</taxon>
        <taxon>Candidatus Fonsibacter</taxon>
    </lineage>
</organism>
<dbReference type="InterPro" id="IPR036890">
    <property type="entry name" value="HATPase_C_sf"/>
</dbReference>
<evidence type="ECO:0000313" key="3">
    <source>
        <dbReference type="Proteomes" id="UP000740727"/>
    </source>
</evidence>